<dbReference type="AlphaFoldDB" id="V9IHG5"/>
<protein>
    <submittedName>
        <fullName evidence="3">Acetylcholine receptor subunit beta-like 2</fullName>
    </submittedName>
</protein>
<evidence type="ECO:0000256" key="1">
    <source>
        <dbReference type="SAM" id="SignalP"/>
    </source>
</evidence>
<dbReference type="InterPro" id="IPR036719">
    <property type="entry name" value="Neuro-gated_channel_TM_sf"/>
</dbReference>
<evidence type="ECO:0000313" key="3">
    <source>
        <dbReference type="EMBL" id="AEY59951.1"/>
    </source>
</evidence>
<dbReference type="EMBL" id="JR045311">
    <property type="protein sequence ID" value="AEY59951.1"/>
    <property type="molecule type" value="mRNA"/>
</dbReference>
<sequence>MILVTLSIWITVCVLNVHFRSPSTHNMSPWVRQVFLNWMPRILMMRRTPYSTPEYDDTYMDSGYTNEIE</sequence>
<dbReference type="InterPro" id="IPR006029">
    <property type="entry name" value="Neurotrans-gated_channel_TM"/>
</dbReference>
<dbReference type="InterPro" id="IPR038050">
    <property type="entry name" value="Neuro_actylchol_rec"/>
</dbReference>
<dbReference type="GO" id="GO:0016020">
    <property type="term" value="C:membrane"/>
    <property type="evidence" value="ECO:0007669"/>
    <property type="project" value="InterPro"/>
</dbReference>
<accession>V9IHG5</accession>
<gene>
    <name evidence="3" type="ORF">ACCB06532</name>
</gene>
<feature type="domain" description="Neurotransmitter-gated ion-channel transmembrane" evidence="2">
    <location>
        <begin position="1"/>
        <end position="56"/>
    </location>
</feature>
<keyword evidence="3" id="KW-0675">Receptor</keyword>
<reference evidence="3" key="1">
    <citation type="submission" date="2011-11" db="EMBL/GenBank/DDBJ databases">
        <title>Decoding the brain transcriptome of the Eastern honeybee (Apis cerana) based on pyrosequencing.</title>
        <authorList>
            <person name="Sun L."/>
            <person name="Zheng H."/>
            <person name="Wang Y."/>
            <person name="Xie X."/>
            <person name="Zhu Y."/>
            <person name="Gu W."/>
            <person name="Wang S."/>
        </authorList>
    </citation>
    <scope>NUCLEOTIDE SEQUENCE</scope>
    <source>
        <tissue evidence="3">Brain</tissue>
    </source>
</reference>
<dbReference type="GO" id="GO:0006811">
    <property type="term" value="P:monoatomic ion transport"/>
    <property type="evidence" value="ECO:0007669"/>
    <property type="project" value="InterPro"/>
</dbReference>
<dbReference type="Pfam" id="PF02932">
    <property type="entry name" value="Neur_chan_memb"/>
    <property type="match status" value="1"/>
</dbReference>
<proteinExistence type="evidence at transcript level"/>
<dbReference type="Gene3D" id="1.20.58.390">
    <property type="entry name" value="Neurotransmitter-gated ion-channel transmembrane domain"/>
    <property type="match status" value="1"/>
</dbReference>
<feature type="chain" id="PRO_5004777221" evidence="1">
    <location>
        <begin position="20"/>
        <end position="69"/>
    </location>
</feature>
<feature type="signal peptide" evidence="1">
    <location>
        <begin position="1"/>
        <end position="19"/>
    </location>
</feature>
<name>V9IHG5_APICE</name>
<evidence type="ECO:0000259" key="2">
    <source>
        <dbReference type="Pfam" id="PF02932"/>
    </source>
</evidence>
<dbReference type="SUPFAM" id="SSF90112">
    <property type="entry name" value="Neurotransmitter-gated ion-channel transmembrane pore"/>
    <property type="match status" value="1"/>
</dbReference>
<keyword evidence="1" id="KW-0732">Signal</keyword>
<organism evidence="3">
    <name type="scientific">Apis cerana</name>
    <name type="common">Indian honeybee</name>
    <dbReference type="NCBI Taxonomy" id="7461"/>
    <lineage>
        <taxon>Eukaryota</taxon>
        <taxon>Metazoa</taxon>
        <taxon>Ecdysozoa</taxon>
        <taxon>Arthropoda</taxon>
        <taxon>Hexapoda</taxon>
        <taxon>Insecta</taxon>
        <taxon>Pterygota</taxon>
        <taxon>Neoptera</taxon>
        <taxon>Endopterygota</taxon>
        <taxon>Hymenoptera</taxon>
        <taxon>Apocrita</taxon>
        <taxon>Aculeata</taxon>
        <taxon>Apoidea</taxon>
        <taxon>Anthophila</taxon>
        <taxon>Apidae</taxon>
        <taxon>Apis</taxon>
    </lineage>
</organism>